<gene>
    <name evidence="2" type="ORF">BBBOND_0108890</name>
</gene>
<dbReference type="EMBL" id="LK391707">
    <property type="protein sequence ID" value="CDR94591.1"/>
    <property type="molecule type" value="Genomic_DNA"/>
</dbReference>
<dbReference type="RefSeq" id="XP_012766777.1">
    <property type="nucleotide sequence ID" value="XM_012911323.1"/>
</dbReference>
<dbReference type="KEGG" id="bbig:BBBOND_0108890"/>
<reference evidence="3" key="1">
    <citation type="journal article" date="2014" name="Nucleic Acids Res.">
        <title>The evolutionary dynamics of variant antigen genes in Babesia reveal a history of genomic innovation underlying host-parasite interaction.</title>
        <authorList>
            <person name="Jackson A.P."/>
            <person name="Otto T.D."/>
            <person name="Darby A."/>
            <person name="Ramaprasad A."/>
            <person name="Xia D."/>
            <person name="Echaide I.E."/>
            <person name="Farber M."/>
            <person name="Gahlot S."/>
            <person name="Gamble J."/>
            <person name="Gupta D."/>
            <person name="Gupta Y."/>
            <person name="Jackson L."/>
            <person name="Malandrin L."/>
            <person name="Malas T.B."/>
            <person name="Moussa E."/>
            <person name="Nair M."/>
            <person name="Reid A.J."/>
            <person name="Sanders M."/>
            <person name="Sharma J."/>
            <person name="Tracey A."/>
            <person name="Quail M.A."/>
            <person name="Weir W."/>
            <person name="Wastling J.M."/>
            <person name="Hall N."/>
            <person name="Willadsen P."/>
            <person name="Lingelbach K."/>
            <person name="Shiels B."/>
            <person name="Tait A."/>
            <person name="Berriman M."/>
            <person name="Allred D.R."/>
            <person name="Pain A."/>
        </authorList>
    </citation>
    <scope>NUCLEOTIDE SEQUENCE [LARGE SCALE GENOMIC DNA]</scope>
    <source>
        <strain evidence="3">Bond</strain>
    </source>
</reference>
<proteinExistence type="predicted"/>
<name>A0A061D1A5_BABBI</name>
<protein>
    <submittedName>
        <fullName evidence="2">Uncharacterized protein</fullName>
    </submittedName>
</protein>
<dbReference type="GeneID" id="24563132"/>
<dbReference type="VEuPathDB" id="PiroplasmaDB:BBBOND_0108890"/>
<keyword evidence="1" id="KW-0472">Membrane</keyword>
<keyword evidence="1" id="KW-0812">Transmembrane</keyword>
<keyword evidence="3" id="KW-1185">Reference proteome</keyword>
<feature type="transmembrane region" description="Helical" evidence="1">
    <location>
        <begin position="72"/>
        <end position="97"/>
    </location>
</feature>
<organism evidence="2 3">
    <name type="scientific">Babesia bigemina</name>
    <dbReference type="NCBI Taxonomy" id="5866"/>
    <lineage>
        <taxon>Eukaryota</taxon>
        <taxon>Sar</taxon>
        <taxon>Alveolata</taxon>
        <taxon>Apicomplexa</taxon>
        <taxon>Aconoidasida</taxon>
        <taxon>Piroplasmida</taxon>
        <taxon>Babesiidae</taxon>
        <taxon>Babesia</taxon>
    </lineage>
</organism>
<evidence type="ECO:0000256" key="1">
    <source>
        <dbReference type="SAM" id="Phobius"/>
    </source>
</evidence>
<evidence type="ECO:0000313" key="3">
    <source>
        <dbReference type="Proteomes" id="UP000033188"/>
    </source>
</evidence>
<keyword evidence="1" id="KW-1133">Transmembrane helix</keyword>
<evidence type="ECO:0000313" key="2">
    <source>
        <dbReference type="EMBL" id="CDR94591.1"/>
    </source>
</evidence>
<sequence>MGALGDVGTWLPQQKANGSIGLGYGHWFVKMGSGQSLGITPCECETGQTCKRQSCQQCKYWYCLCDCCGRKLGIYIGVAFAGAIGFFGLFILVLYICSKVYKMSFGTVIDQIDHALTGYQPSTSKCNLQ</sequence>
<dbReference type="Proteomes" id="UP000033188">
    <property type="component" value="Chromosome 1"/>
</dbReference>
<accession>A0A061D1A5</accession>
<dbReference type="AlphaFoldDB" id="A0A061D1A5"/>